<evidence type="ECO:0000256" key="1">
    <source>
        <dbReference type="SAM" id="SignalP"/>
    </source>
</evidence>
<comment type="caution">
    <text evidence="2">The sequence shown here is derived from an EMBL/GenBank/DDBJ whole genome shotgun (WGS) entry which is preliminary data.</text>
</comment>
<feature type="signal peptide" evidence="1">
    <location>
        <begin position="1"/>
        <end position="18"/>
    </location>
</feature>
<dbReference type="AlphaFoldDB" id="A0A1Q3E892"/>
<name>A0A1Q3E892_LENED</name>
<protein>
    <submittedName>
        <fullName evidence="2">Uncharacterized protein</fullName>
    </submittedName>
</protein>
<sequence>MHFSFVFATFVLASVAYAAPLNANYSTSLEPYLTRASEFSARADTNLQILKVGIRFNDARGQVAPTYRNGAPTAQRNSDPLHYRFNVPNRIVQPWTLQYRLQPVSPQLFKALQSILYLQPNLVLWVQCITASLFAVVIGGL</sequence>
<feature type="chain" id="PRO_5012049425" evidence="1">
    <location>
        <begin position="19"/>
        <end position="141"/>
    </location>
</feature>
<proteinExistence type="predicted"/>
<dbReference type="EMBL" id="BDGU01000148">
    <property type="protein sequence ID" value="GAW03432.1"/>
    <property type="molecule type" value="Genomic_DNA"/>
</dbReference>
<keyword evidence="1" id="KW-0732">Signal</keyword>
<evidence type="ECO:0000313" key="2">
    <source>
        <dbReference type="EMBL" id="GAW03432.1"/>
    </source>
</evidence>
<organism evidence="2 3">
    <name type="scientific">Lentinula edodes</name>
    <name type="common">Shiitake mushroom</name>
    <name type="synonym">Lentinus edodes</name>
    <dbReference type="NCBI Taxonomy" id="5353"/>
    <lineage>
        <taxon>Eukaryota</taxon>
        <taxon>Fungi</taxon>
        <taxon>Dikarya</taxon>
        <taxon>Basidiomycota</taxon>
        <taxon>Agaricomycotina</taxon>
        <taxon>Agaricomycetes</taxon>
        <taxon>Agaricomycetidae</taxon>
        <taxon>Agaricales</taxon>
        <taxon>Marasmiineae</taxon>
        <taxon>Omphalotaceae</taxon>
        <taxon>Lentinula</taxon>
    </lineage>
</organism>
<reference evidence="2 3" key="2">
    <citation type="submission" date="2017-02" db="EMBL/GenBank/DDBJ databases">
        <title>A genome survey and senescence transcriptome analysis in Lentinula edodes.</title>
        <authorList>
            <person name="Sakamoto Y."/>
            <person name="Nakade K."/>
            <person name="Sato S."/>
            <person name="Yoshida Y."/>
            <person name="Miyazaki K."/>
            <person name="Natsume S."/>
            <person name="Konno N."/>
        </authorList>
    </citation>
    <scope>NUCLEOTIDE SEQUENCE [LARGE SCALE GENOMIC DNA]</scope>
    <source>
        <strain evidence="2 3">NBRC 111202</strain>
    </source>
</reference>
<reference evidence="2 3" key="1">
    <citation type="submission" date="2016-08" db="EMBL/GenBank/DDBJ databases">
        <authorList>
            <consortium name="Lentinula edodes genome sequencing consortium"/>
            <person name="Sakamoto Y."/>
            <person name="Nakade K."/>
            <person name="Sato S."/>
            <person name="Yoshida Y."/>
            <person name="Miyazaki K."/>
            <person name="Natsume S."/>
            <person name="Konno N."/>
        </authorList>
    </citation>
    <scope>NUCLEOTIDE SEQUENCE [LARGE SCALE GENOMIC DNA]</scope>
    <source>
        <strain evidence="2 3">NBRC 111202</strain>
    </source>
</reference>
<keyword evidence="3" id="KW-1185">Reference proteome</keyword>
<gene>
    <name evidence="2" type="ORF">LENED_005158</name>
</gene>
<dbReference type="Proteomes" id="UP000188533">
    <property type="component" value="Unassembled WGS sequence"/>
</dbReference>
<accession>A0A1Q3E892</accession>
<evidence type="ECO:0000313" key="3">
    <source>
        <dbReference type="Proteomes" id="UP000188533"/>
    </source>
</evidence>